<sequence length="341" mass="38602">MTDAEGRSNPEVAAMLAGAQTYFPFLRRAQDLELVFGIGEDLFATILRELGPGISDRCALLFLTYCRDYPTRRRLGITFDVSASTATSEITRFLEAMEGHFPLDWNRRREAGSCGGMLASCWSLIDSTSFRIEKPGRDQALFFSGHHHTHEMKYEVVTNLAGRVVYLSPPFAGSSHDMAIYRATQEQVCCVRVFPSPLTTGGVQLVLAPGELMLGDRAYLGAAAAAKVACGYREPVTREERRLNEEIVRQRILIENTFGRIKSKWRILRDRWRHSLGRLHPRVLRTLIKIHNLDLDLHPMRAAAPPRVLAEEEDADEAEEVEMRPAFYVADDELFFEEDPE</sequence>
<evidence type="ECO:0000259" key="3">
    <source>
        <dbReference type="Pfam" id="PF13359"/>
    </source>
</evidence>
<evidence type="ECO:0000313" key="6">
    <source>
        <dbReference type="Proteomes" id="UP001141327"/>
    </source>
</evidence>
<gene>
    <name evidence="5" type="ORF">PAPYR_11126</name>
</gene>
<feature type="domain" description="Transposase Helix-turn-helix" evidence="4">
    <location>
        <begin position="59"/>
        <end position="101"/>
    </location>
</feature>
<dbReference type="InterPro" id="IPR027805">
    <property type="entry name" value="Transposase_HTH_dom"/>
</dbReference>
<evidence type="ECO:0000259" key="4">
    <source>
        <dbReference type="Pfam" id="PF13613"/>
    </source>
</evidence>
<protein>
    <recommendedName>
        <fullName evidence="7">DDE Tnp4 domain-containing protein</fullName>
    </recommendedName>
</protein>
<evidence type="ECO:0000256" key="2">
    <source>
        <dbReference type="ARBA" id="ARBA00022723"/>
    </source>
</evidence>
<accession>A0ABQ8U4G6</accession>
<dbReference type="Proteomes" id="UP001141327">
    <property type="component" value="Unassembled WGS sequence"/>
</dbReference>
<reference evidence="5" key="1">
    <citation type="journal article" date="2022" name="bioRxiv">
        <title>Genomics of Preaxostyla Flagellates Illuminates Evolutionary Transitions and the Path Towards Mitochondrial Loss.</title>
        <authorList>
            <person name="Novak L.V.F."/>
            <person name="Treitli S.C."/>
            <person name="Pyrih J."/>
            <person name="Halakuc P."/>
            <person name="Pipaliya S.V."/>
            <person name="Vacek V."/>
            <person name="Brzon O."/>
            <person name="Soukal P."/>
            <person name="Eme L."/>
            <person name="Dacks J.B."/>
            <person name="Karnkowska A."/>
            <person name="Elias M."/>
            <person name="Hampl V."/>
        </authorList>
    </citation>
    <scope>NUCLEOTIDE SEQUENCE</scope>
    <source>
        <strain evidence="5">RCP-MX</strain>
    </source>
</reference>
<proteinExistence type="predicted"/>
<dbReference type="Pfam" id="PF13613">
    <property type="entry name" value="HTH_Tnp_4"/>
    <property type="match status" value="1"/>
</dbReference>
<organism evidence="5 6">
    <name type="scientific">Paratrimastix pyriformis</name>
    <dbReference type="NCBI Taxonomy" id="342808"/>
    <lineage>
        <taxon>Eukaryota</taxon>
        <taxon>Metamonada</taxon>
        <taxon>Preaxostyla</taxon>
        <taxon>Paratrimastigidae</taxon>
        <taxon>Paratrimastix</taxon>
    </lineage>
</organism>
<dbReference type="Pfam" id="PF13359">
    <property type="entry name" value="DDE_Tnp_4"/>
    <property type="match status" value="1"/>
</dbReference>
<name>A0ABQ8U4G6_9EUKA</name>
<comment type="caution">
    <text evidence="5">The sequence shown here is derived from an EMBL/GenBank/DDBJ whole genome shotgun (WGS) entry which is preliminary data.</text>
</comment>
<evidence type="ECO:0000313" key="5">
    <source>
        <dbReference type="EMBL" id="KAJ4454212.1"/>
    </source>
</evidence>
<keyword evidence="6" id="KW-1185">Reference proteome</keyword>
<dbReference type="EMBL" id="JAPMOS010000175">
    <property type="protein sequence ID" value="KAJ4454212.1"/>
    <property type="molecule type" value="Genomic_DNA"/>
</dbReference>
<evidence type="ECO:0000256" key="1">
    <source>
        <dbReference type="ARBA" id="ARBA00001968"/>
    </source>
</evidence>
<comment type="cofactor">
    <cofactor evidence="1">
        <name>a divalent metal cation</name>
        <dbReference type="ChEBI" id="CHEBI:60240"/>
    </cofactor>
</comment>
<keyword evidence="2" id="KW-0479">Metal-binding</keyword>
<evidence type="ECO:0008006" key="7">
    <source>
        <dbReference type="Google" id="ProtNLM"/>
    </source>
</evidence>
<feature type="domain" description="DDE Tnp4" evidence="3">
    <location>
        <begin position="125"/>
        <end position="292"/>
    </location>
</feature>
<dbReference type="InterPro" id="IPR027806">
    <property type="entry name" value="HARBI1_dom"/>
</dbReference>